<dbReference type="PANTHER" id="PTHR36453:SF1">
    <property type="entry name" value="RIGHT HANDED BETA HELIX DOMAIN-CONTAINING PROTEIN"/>
    <property type="match status" value="1"/>
</dbReference>
<evidence type="ECO:0008006" key="6">
    <source>
        <dbReference type="Google" id="ProtNLM"/>
    </source>
</evidence>
<dbReference type="InterPro" id="IPR039448">
    <property type="entry name" value="Beta_helix"/>
</dbReference>
<keyword evidence="1" id="KW-0732">Signal</keyword>
<dbReference type="Proteomes" id="UP000576209">
    <property type="component" value="Unassembled WGS sequence"/>
</dbReference>
<feature type="domain" description="Right handed beta helix" evidence="2">
    <location>
        <begin position="296"/>
        <end position="421"/>
    </location>
</feature>
<keyword evidence="5" id="KW-1185">Reference proteome</keyword>
<protein>
    <recommendedName>
        <fullName evidence="6">Right handed beta helix domain-containing protein</fullName>
    </recommendedName>
</protein>
<evidence type="ECO:0000259" key="3">
    <source>
        <dbReference type="Pfam" id="PF22842"/>
    </source>
</evidence>
<dbReference type="InterPro" id="IPR006626">
    <property type="entry name" value="PbH1"/>
</dbReference>
<dbReference type="Pfam" id="PF13229">
    <property type="entry name" value="Beta_helix"/>
    <property type="match status" value="1"/>
</dbReference>
<accession>A0A840EB66</accession>
<proteinExistence type="predicted"/>
<dbReference type="PANTHER" id="PTHR36453">
    <property type="entry name" value="SECRETED PROTEIN-RELATED"/>
    <property type="match status" value="1"/>
</dbReference>
<dbReference type="RefSeq" id="WP_183496913.1">
    <property type="nucleotide sequence ID" value="NZ_JACIFF010000009.1"/>
</dbReference>
<organism evidence="4 5">
    <name type="scientific">Neolewinella aquimaris</name>
    <dbReference type="NCBI Taxonomy" id="1835722"/>
    <lineage>
        <taxon>Bacteria</taxon>
        <taxon>Pseudomonadati</taxon>
        <taxon>Bacteroidota</taxon>
        <taxon>Saprospiria</taxon>
        <taxon>Saprospirales</taxon>
        <taxon>Lewinellaceae</taxon>
        <taxon>Neolewinella</taxon>
    </lineage>
</organism>
<dbReference type="Pfam" id="PF22842">
    <property type="entry name" value="Pel9A-like_beta_helix"/>
    <property type="match status" value="1"/>
</dbReference>
<dbReference type="EMBL" id="JACIFF010000009">
    <property type="protein sequence ID" value="MBB4080687.1"/>
    <property type="molecule type" value="Genomic_DNA"/>
</dbReference>
<name>A0A840EB66_9BACT</name>
<feature type="signal peptide" evidence="1">
    <location>
        <begin position="1"/>
        <end position="19"/>
    </location>
</feature>
<gene>
    <name evidence="4" type="ORF">GGR28_003322</name>
</gene>
<feature type="domain" description="Pel9A-like right handed beta-helix region" evidence="3">
    <location>
        <begin position="21"/>
        <end position="70"/>
    </location>
</feature>
<dbReference type="SUPFAM" id="SSF51126">
    <property type="entry name" value="Pectin lyase-like"/>
    <property type="match status" value="1"/>
</dbReference>
<evidence type="ECO:0000313" key="4">
    <source>
        <dbReference type="EMBL" id="MBB4080687.1"/>
    </source>
</evidence>
<feature type="chain" id="PRO_5032854210" description="Right handed beta helix domain-containing protein" evidence="1">
    <location>
        <begin position="20"/>
        <end position="702"/>
    </location>
</feature>
<reference evidence="4 5" key="1">
    <citation type="submission" date="2020-08" db="EMBL/GenBank/DDBJ databases">
        <title>Genomic Encyclopedia of Type Strains, Phase IV (KMG-IV): sequencing the most valuable type-strain genomes for metagenomic binning, comparative biology and taxonomic classification.</title>
        <authorList>
            <person name="Goeker M."/>
        </authorList>
    </citation>
    <scope>NUCLEOTIDE SEQUENCE [LARGE SCALE GENOMIC DNA]</scope>
    <source>
        <strain evidence="4 5">DSM 105137</strain>
    </source>
</reference>
<dbReference type="AlphaFoldDB" id="A0A840EB66"/>
<comment type="caution">
    <text evidence="4">The sequence shown here is derived from an EMBL/GenBank/DDBJ whole genome shotgun (WGS) entry which is preliminary data.</text>
</comment>
<dbReference type="SMART" id="SM00710">
    <property type="entry name" value="PbH1"/>
    <property type="match status" value="5"/>
</dbReference>
<dbReference type="Gene3D" id="2.160.20.10">
    <property type="entry name" value="Single-stranded right-handed beta-helix, Pectin lyase-like"/>
    <property type="match status" value="2"/>
</dbReference>
<evidence type="ECO:0000256" key="1">
    <source>
        <dbReference type="SAM" id="SignalP"/>
    </source>
</evidence>
<dbReference type="InterPro" id="IPR012334">
    <property type="entry name" value="Pectin_lyas_fold"/>
</dbReference>
<evidence type="ECO:0000259" key="2">
    <source>
        <dbReference type="Pfam" id="PF13229"/>
    </source>
</evidence>
<dbReference type="InterPro" id="IPR011050">
    <property type="entry name" value="Pectin_lyase_fold/virulence"/>
</dbReference>
<sequence length="702" mass="76425">MKYLLTLSFLLTTLVTLFATDYYVATDGDDDNPGTREAPFRTIAKASSVLQAGDVCLIRGGTYREVLSPVNAGTAAAPITYRAYAEESVTVSATEAITEWTKTADDNYYSAAVSMKLGRLDNLYFNGERMDLARWPNNLDHDPYTIDANPVTGGTAGSIDLSTAPPGDWSGGYIWYLGAHSGTSWTRAVTSVAGQTVNFAAVDITKWPFNPHNPTLLRNGNRGRAYLIGSLAGLDHPREWHFDTATNTLRFIPPTGVDPGAGTAEYTAREQTILLEQPHIRIIGLKTFGGKVHVRASDCVIEDNVITHGLQMIDELDNTSAQVGSGSVHVQASNTIIRNNLIEYGSHNGIFVQGWGGVSDVVVEQNEIHNFNTVGIHASPLRINCDRAVVTHNTLYATGRDGIYMPGLETEFAYNDVYDCMRINNDGGMYYVVGNANRKNSSIHHNWFHDSHGPEYADGRTAGIYLDNNSKGYAIHHNMVWNISWSAVQMNWDASYNDIINNSFYAPESAMGIWLNGYVQSDNRVINNFSTVGDWEGQTETNNLIVNTNPFVDRGSRDFRPAPGSDLIDAGMEVAGYTEEYVGASPDIGAYESGTDAWIPGAARAGDATTSLFSSAAIPRIKVSVFPNPAASVVYAQLYSEGEGSGRWMLLAADGRTVRRGIQAFYGGVNQIKIDVADLPSGTYVLSGRIREATFSSNISVN</sequence>
<evidence type="ECO:0000313" key="5">
    <source>
        <dbReference type="Proteomes" id="UP000576209"/>
    </source>
</evidence>
<dbReference type="InterPro" id="IPR053868">
    <property type="entry name" value="Pel9A-like_beta_helix"/>
</dbReference>